<protein>
    <submittedName>
        <fullName evidence="3">Colicin E1 family microcin immunity protein</fullName>
    </submittedName>
</protein>
<gene>
    <name evidence="3" type="ORF">QG404_07290</name>
</gene>
<feature type="transmembrane region" description="Helical" evidence="2">
    <location>
        <begin position="6"/>
        <end position="26"/>
    </location>
</feature>
<dbReference type="Proteomes" id="UP001231859">
    <property type="component" value="Chromosome"/>
</dbReference>
<accession>A0ABY8P663</accession>
<sequence>MSKQYYIENMCWGWFMGGVHLYLYWGEEFRYQALLYIVVICGIVLYPLSKWAVEWFFLKFTTREFWNRGLFMDTAGKSGLFAMYYGSVFLLSIPITSVVVITVFIKRLLAK</sequence>
<evidence type="ECO:0000256" key="2">
    <source>
        <dbReference type="SAM" id="Phobius"/>
    </source>
</evidence>
<keyword evidence="2" id="KW-1133">Transmembrane helix</keyword>
<dbReference type="RefSeq" id="WP_280939616.1">
    <property type="nucleotide sequence ID" value="NZ_CP123759.1"/>
</dbReference>
<reference evidence="3 4" key="1">
    <citation type="submission" date="2023-04" db="EMBL/GenBank/DDBJ databases">
        <title>Genome dynamics across the evolutionary transition to endosymbiosis.</title>
        <authorList>
            <person name="Siozios S."/>
            <person name="Nadal-Jimenez P."/>
            <person name="Azagi T."/>
            <person name="Sprong H."/>
            <person name="Frost C.L."/>
            <person name="Parratt S.R."/>
            <person name="Taylor G."/>
            <person name="Brettell L."/>
            <person name="Lew K.C."/>
            <person name="Croft L."/>
            <person name="King K.C."/>
            <person name="Brockhurst M.A."/>
            <person name="Hypsa V."/>
            <person name="Novakova E."/>
            <person name="Darby A.C."/>
            <person name="Hurst G.D.D."/>
        </authorList>
    </citation>
    <scope>NUCLEOTIDE SEQUENCE [LARGE SCALE GENOMIC DNA]</scope>
    <source>
        <strain evidence="4">aApi_AU</strain>
    </source>
</reference>
<evidence type="ECO:0000313" key="4">
    <source>
        <dbReference type="Proteomes" id="UP001231859"/>
    </source>
</evidence>
<dbReference type="Pfam" id="PF03526">
    <property type="entry name" value="Microcin"/>
    <property type="match status" value="1"/>
</dbReference>
<name>A0ABY8P663_9GAMM</name>
<feature type="transmembrane region" description="Helical" evidence="2">
    <location>
        <begin position="33"/>
        <end position="53"/>
    </location>
</feature>
<feature type="transmembrane region" description="Helical" evidence="2">
    <location>
        <begin position="82"/>
        <end position="105"/>
    </location>
</feature>
<keyword evidence="4" id="KW-1185">Reference proteome</keyword>
<evidence type="ECO:0000256" key="1">
    <source>
        <dbReference type="ARBA" id="ARBA00023025"/>
    </source>
</evidence>
<dbReference type="EMBL" id="CP123759">
    <property type="protein sequence ID" value="WGO84659.1"/>
    <property type="molecule type" value="Genomic_DNA"/>
</dbReference>
<keyword evidence="2" id="KW-0472">Membrane</keyword>
<proteinExistence type="predicted"/>
<evidence type="ECO:0000313" key="3">
    <source>
        <dbReference type="EMBL" id="WGO84659.1"/>
    </source>
</evidence>
<keyword evidence="1" id="KW-0079">Bacteriocin immunity</keyword>
<organism evidence="3 4">
    <name type="scientific">Arsenophonus apicola</name>
    <dbReference type="NCBI Taxonomy" id="2879119"/>
    <lineage>
        <taxon>Bacteria</taxon>
        <taxon>Pseudomonadati</taxon>
        <taxon>Pseudomonadota</taxon>
        <taxon>Gammaproteobacteria</taxon>
        <taxon>Enterobacterales</taxon>
        <taxon>Morganellaceae</taxon>
        <taxon>Arsenophonus</taxon>
    </lineage>
</organism>
<keyword evidence="2" id="KW-0812">Transmembrane</keyword>
<dbReference type="InterPro" id="IPR003061">
    <property type="entry name" value="Microcin"/>
</dbReference>